<dbReference type="GO" id="GO:0003677">
    <property type="term" value="F:DNA binding"/>
    <property type="evidence" value="ECO:0007669"/>
    <property type="project" value="InterPro"/>
</dbReference>
<dbReference type="RefSeq" id="WP_151865902.1">
    <property type="nucleotide sequence ID" value="NZ_WBZB01000025.1"/>
</dbReference>
<dbReference type="InterPro" id="IPR024466">
    <property type="entry name" value="CHP02679_N"/>
</dbReference>
<protein>
    <submittedName>
        <fullName evidence="3">TIGR02679 family protein</fullName>
    </submittedName>
</protein>
<organism evidence="3 4">
    <name type="scientific">Alkaliphilus serpentinus</name>
    <dbReference type="NCBI Taxonomy" id="1482731"/>
    <lineage>
        <taxon>Bacteria</taxon>
        <taxon>Bacillati</taxon>
        <taxon>Bacillota</taxon>
        <taxon>Clostridia</taxon>
        <taxon>Peptostreptococcales</taxon>
        <taxon>Natronincolaceae</taxon>
        <taxon>Alkaliphilus</taxon>
    </lineage>
</organism>
<dbReference type="Proteomes" id="UP000465601">
    <property type="component" value="Unassembled WGS sequence"/>
</dbReference>
<gene>
    <name evidence="3" type="ORF">F8153_08355</name>
</gene>
<feature type="domain" description="DUF2399" evidence="1">
    <location>
        <begin position="274"/>
        <end position="427"/>
    </location>
</feature>
<proteinExistence type="predicted"/>
<dbReference type="InterPro" id="IPR013495">
    <property type="entry name" value="CHP02679"/>
</dbReference>
<feature type="domain" description="Conserved hypothetical protein CHP02679 N terminus" evidence="2">
    <location>
        <begin position="38"/>
        <end position="250"/>
    </location>
</feature>
<evidence type="ECO:0000259" key="1">
    <source>
        <dbReference type="Pfam" id="PF09664"/>
    </source>
</evidence>
<dbReference type="SUPFAM" id="SSF56726">
    <property type="entry name" value="DNA topoisomerase IV, alpha subunit"/>
    <property type="match status" value="1"/>
</dbReference>
<dbReference type="Pfam" id="PF11796">
    <property type="entry name" value="DUF3323"/>
    <property type="match status" value="1"/>
</dbReference>
<reference evidence="3 4" key="1">
    <citation type="submission" date="2019-10" db="EMBL/GenBank/DDBJ databases">
        <title>Alkaliphilus serpentinus sp. nov. and Alkaliphilus pronyensis sp. nov., two novel anaerobic alkaliphilic species isolated from the serpentinized-hosted hydrothermal field of the Prony Bay (New Caledonia).</title>
        <authorList>
            <person name="Postec A."/>
        </authorList>
    </citation>
    <scope>NUCLEOTIDE SEQUENCE [LARGE SCALE GENOMIC DNA]</scope>
    <source>
        <strain evidence="3 4">LacT</strain>
    </source>
</reference>
<evidence type="ECO:0000259" key="2">
    <source>
        <dbReference type="Pfam" id="PF11796"/>
    </source>
</evidence>
<dbReference type="GO" id="GO:0005694">
    <property type="term" value="C:chromosome"/>
    <property type="evidence" value="ECO:0007669"/>
    <property type="project" value="InterPro"/>
</dbReference>
<dbReference type="CDD" id="cd00188">
    <property type="entry name" value="TOPRIM"/>
    <property type="match status" value="1"/>
</dbReference>
<dbReference type="EMBL" id="WBZB01000025">
    <property type="protein sequence ID" value="KAB3529803.1"/>
    <property type="molecule type" value="Genomic_DNA"/>
</dbReference>
<dbReference type="Pfam" id="PF09664">
    <property type="entry name" value="DUF2399"/>
    <property type="match status" value="1"/>
</dbReference>
<comment type="caution">
    <text evidence="3">The sequence shown here is derived from an EMBL/GenBank/DDBJ whole genome shotgun (WGS) entry which is preliminary data.</text>
</comment>
<accession>A0A833M9Z6</accession>
<name>A0A833M9Z6_9FIRM</name>
<dbReference type="InterPro" id="IPR024465">
    <property type="entry name" value="DUF2399"/>
</dbReference>
<dbReference type="AlphaFoldDB" id="A0A833M9Z6"/>
<sequence>MEMKILLNQCVDYFKSNIGYRRLFYKIRDKYYSLGSMGGTVVLTNLANEEKEALSSLLRKDFRKQKSASIKVESIQKALSGTKFEELKLQDIIEAYFNEELIYKKDQFNSYKQEREKFFADLIDNVQYSDFAKWLNKQLAEKKNGYRILISRYDSDKSKLKKDLLILAEAIRALPVFTNNKQRLAFFSSSISKNPHTFDDGTDCNKLLTYTLADILKSKLPNNAEEKAELFYEAGIIKDDISNFTTLNGLIAFTDSNIHKGWEAFYQRGEPMQINLWNLSEVQKIISPSGKVFVVENPTVFSGILDELKDCRPPIICTYGQIKLASLMLLDILVESNTEIYYSGDFDPEGLLIADKLKNRFTNNLHLWNYSQEDYIGSLSNHEINQNRLNKMKKLKDNQLQNIAHKIQKIRRAGYQELLIHKLKRDIMVHLIK</sequence>
<keyword evidence="4" id="KW-1185">Reference proteome</keyword>
<evidence type="ECO:0000313" key="3">
    <source>
        <dbReference type="EMBL" id="KAB3529803.1"/>
    </source>
</evidence>
<dbReference type="OrthoDB" id="1661308at2"/>
<dbReference type="Gene3D" id="3.40.1360.10">
    <property type="match status" value="1"/>
</dbReference>
<dbReference type="InterPro" id="IPR036078">
    <property type="entry name" value="Spo11/TopoVI_A_sf"/>
</dbReference>
<dbReference type="NCBIfam" id="TIGR02679">
    <property type="entry name" value="TIGR02679 family protein"/>
    <property type="match status" value="1"/>
</dbReference>
<evidence type="ECO:0000313" key="4">
    <source>
        <dbReference type="Proteomes" id="UP000465601"/>
    </source>
</evidence>